<protein>
    <recommendedName>
        <fullName evidence="9">G-protein coupled receptors family 1 profile domain-containing protein</fullName>
    </recommendedName>
</protein>
<keyword evidence="6" id="KW-0675">Receptor</keyword>
<gene>
    <name evidence="10" type="ORF">TRIADDRAFT_56855</name>
</gene>
<comment type="subcellular location">
    <subcellularLocation>
        <location evidence="1">Membrane</location>
        <topology evidence="1">Multi-pass membrane protein</topology>
    </subcellularLocation>
</comment>
<proteinExistence type="predicted"/>
<organism evidence="10 11">
    <name type="scientific">Trichoplax adhaerens</name>
    <name type="common">Trichoplax reptans</name>
    <dbReference type="NCBI Taxonomy" id="10228"/>
    <lineage>
        <taxon>Eukaryota</taxon>
        <taxon>Metazoa</taxon>
        <taxon>Placozoa</taxon>
        <taxon>Uniplacotomia</taxon>
        <taxon>Trichoplacea</taxon>
        <taxon>Trichoplacidae</taxon>
        <taxon>Trichoplax</taxon>
    </lineage>
</organism>
<accession>B3RWS0</accession>
<dbReference type="GeneID" id="6753852"/>
<evidence type="ECO:0000256" key="4">
    <source>
        <dbReference type="ARBA" id="ARBA00023040"/>
    </source>
</evidence>
<dbReference type="InterPro" id="IPR000276">
    <property type="entry name" value="GPCR_Rhodpsn"/>
</dbReference>
<evidence type="ECO:0000259" key="9">
    <source>
        <dbReference type="PROSITE" id="PS50262"/>
    </source>
</evidence>
<evidence type="ECO:0000256" key="7">
    <source>
        <dbReference type="ARBA" id="ARBA00023224"/>
    </source>
</evidence>
<feature type="transmembrane region" description="Helical" evidence="8">
    <location>
        <begin position="220"/>
        <end position="241"/>
    </location>
</feature>
<dbReference type="InterPro" id="IPR017452">
    <property type="entry name" value="GPCR_Rhodpsn_7TM"/>
</dbReference>
<reference evidence="10 11" key="1">
    <citation type="journal article" date="2008" name="Nature">
        <title>The Trichoplax genome and the nature of placozoans.</title>
        <authorList>
            <person name="Srivastava M."/>
            <person name="Begovic E."/>
            <person name="Chapman J."/>
            <person name="Putnam N.H."/>
            <person name="Hellsten U."/>
            <person name="Kawashima T."/>
            <person name="Kuo A."/>
            <person name="Mitros T."/>
            <person name="Salamov A."/>
            <person name="Carpenter M.L."/>
            <person name="Signorovitch A.Y."/>
            <person name="Moreno M.A."/>
            <person name="Kamm K."/>
            <person name="Grimwood J."/>
            <person name="Schmutz J."/>
            <person name="Shapiro H."/>
            <person name="Grigoriev I.V."/>
            <person name="Buss L.W."/>
            <person name="Schierwater B."/>
            <person name="Dellaporta S.L."/>
            <person name="Rokhsar D.S."/>
        </authorList>
    </citation>
    <scope>NUCLEOTIDE SEQUENCE [LARGE SCALE GENOMIC DNA]</scope>
    <source>
        <strain evidence="10 11">Grell-BS-1999</strain>
    </source>
</reference>
<feature type="transmembrane region" description="Helical" evidence="8">
    <location>
        <begin position="25"/>
        <end position="47"/>
    </location>
</feature>
<keyword evidence="7" id="KW-0807">Transducer</keyword>
<dbReference type="PROSITE" id="PS50262">
    <property type="entry name" value="G_PROTEIN_RECEP_F1_2"/>
    <property type="match status" value="1"/>
</dbReference>
<keyword evidence="4" id="KW-0297">G-protein coupled receptor</keyword>
<evidence type="ECO:0000256" key="3">
    <source>
        <dbReference type="ARBA" id="ARBA00022989"/>
    </source>
</evidence>
<dbReference type="KEGG" id="tad:TRIADDRAFT_56855"/>
<evidence type="ECO:0000313" key="10">
    <source>
        <dbReference type="EMBL" id="EDV24749.1"/>
    </source>
</evidence>
<dbReference type="GO" id="GO:0007602">
    <property type="term" value="P:phototransduction"/>
    <property type="evidence" value="ECO:0000318"/>
    <property type="project" value="GO_Central"/>
</dbReference>
<dbReference type="GO" id="GO:0008020">
    <property type="term" value="F:G protein-coupled photoreceptor activity"/>
    <property type="evidence" value="ECO:0000318"/>
    <property type="project" value="GO_Central"/>
</dbReference>
<evidence type="ECO:0000313" key="11">
    <source>
        <dbReference type="Proteomes" id="UP000009022"/>
    </source>
</evidence>
<keyword evidence="2 8" id="KW-0812">Transmembrane</keyword>
<dbReference type="SUPFAM" id="SSF81321">
    <property type="entry name" value="Family A G protein-coupled receptor-like"/>
    <property type="match status" value="1"/>
</dbReference>
<feature type="transmembrane region" description="Helical" evidence="8">
    <location>
        <begin position="187"/>
        <end position="208"/>
    </location>
</feature>
<keyword evidence="5 8" id="KW-0472">Membrane</keyword>
<dbReference type="CDD" id="cd00637">
    <property type="entry name" value="7tm_classA_rhodopsin-like"/>
    <property type="match status" value="1"/>
</dbReference>
<dbReference type="FunFam" id="1.20.1070.10:FF:000748">
    <property type="entry name" value="Predicted protein"/>
    <property type="match status" value="1"/>
</dbReference>
<dbReference type="CTD" id="6753852"/>
<evidence type="ECO:0000256" key="8">
    <source>
        <dbReference type="SAM" id="Phobius"/>
    </source>
</evidence>
<dbReference type="PANTHER" id="PTHR24240">
    <property type="entry name" value="OPSIN"/>
    <property type="match status" value="1"/>
</dbReference>
<dbReference type="InterPro" id="IPR050125">
    <property type="entry name" value="GPCR_opsins"/>
</dbReference>
<dbReference type="InParanoid" id="B3RWS0"/>
<dbReference type="RefSeq" id="XP_002112639.1">
    <property type="nucleotide sequence ID" value="XM_002112603.1"/>
</dbReference>
<dbReference type="AlphaFoldDB" id="B3RWS0"/>
<dbReference type="PhylomeDB" id="B3RWS0"/>
<evidence type="ECO:0000256" key="2">
    <source>
        <dbReference type="ARBA" id="ARBA00022692"/>
    </source>
</evidence>
<dbReference type="Gene3D" id="1.20.1070.10">
    <property type="entry name" value="Rhodopsin 7-helix transmembrane proteins"/>
    <property type="match status" value="1"/>
</dbReference>
<dbReference type="GO" id="GO:0005886">
    <property type="term" value="C:plasma membrane"/>
    <property type="evidence" value="ECO:0000318"/>
    <property type="project" value="GO_Central"/>
</dbReference>
<evidence type="ECO:0000256" key="6">
    <source>
        <dbReference type="ARBA" id="ARBA00023170"/>
    </source>
</evidence>
<sequence>MVKLHLRQVPIHSSNTFWCRLQFGWIMYLHIIIVYNMLALSVTRYYVVAKSNQLPHFIKNHPNWSIFIFIWLVPLLFASPPVIGYWGKYTYAQVVGLCYPDYHYQQNIYHILYFVTYFLFVPILSLIVISVSYRMILNETREKRRKINEQTRENAVRSYIVANIFHTSEEEFIHFSREKHEKLLAKHLINICFTCICSILPLNIFMVIHFIVGTPITRKLIIIGIIFTQVANIINNFFYYLRNRENFFSFLTGNISKSNKVTCESDLT</sequence>
<feature type="transmembrane region" description="Helical" evidence="8">
    <location>
        <begin position="107"/>
        <end position="136"/>
    </location>
</feature>
<dbReference type="Pfam" id="PF00001">
    <property type="entry name" value="7tm_1"/>
    <property type="match status" value="1"/>
</dbReference>
<name>B3RWS0_TRIAD</name>
<dbReference type="EMBL" id="DS985245">
    <property type="protein sequence ID" value="EDV24749.1"/>
    <property type="molecule type" value="Genomic_DNA"/>
</dbReference>
<keyword evidence="11" id="KW-1185">Reference proteome</keyword>
<dbReference type="GO" id="GO:0071482">
    <property type="term" value="P:cellular response to light stimulus"/>
    <property type="evidence" value="ECO:0000318"/>
    <property type="project" value="GO_Central"/>
</dbReference>
<dbReference type="Proteomes" id="UP000009022">
    <property type="component" value="Unassembled WGS sequence"/>
</dbReference>
<feature type="transmembrane region" description="Helical" evidence="8">
    <location>
        <begin position="68"/>
        <end position="87"/>
    </location>
</feature>
<evidence type="ECO:0000256" key="1">
    <source>
        <dbReference type="ARBA" id="ARBA00004141"/>
    </source>
</evidence>
<keyword evidence="3 8" id="KW-1133">Transmembrane helix</keyword>
<feature type="domain" description="G-protein coupled receptors family 1 profile" evidence="9">
    <location>
        <begin position="1"/>
        <end position="239"/>
    </location>
</feature>
<dbReference type="HOGENOM" id="CLU_1039489_0_0_1"/>
<dbReference type="GO" id="GO:0007186">
    <property type="term" value="P:G protein-coupled receptor signaling pathway"/>
    <property type="evidence" value="ECO:0000318"/>
    <property type="project" value="GO_Central"/>
</dbReference>
<evidence type="ECO:0000256" key="5">
    <source>
        <dbReference type="ARBA" id="ARBA00023136"/>
    </source>
</evidence>